<sequence length="183" mass="20942">MSGFKDFYQAIFASVENNNKSLKQFVMKRNNRMISFLFVALFVSSLSVFAGGETTFVDDYKISSKENFEPSKAYQQSWEITYGESKRPVQVLLKETKKGEEYIIRTNYFEVKYVNSEKGFGARAMKVTDMIVPENLNAQVVNAQELGRQEVISLSKVDRQKALDLIAGFLPELVNSQYKNILN</sequence>
<dbReference type="EMBL" id="LGIA01000173">
    <property type="protein sequence ID" value="KOH43970.1"/>
    <property type="molecule type" value="Genomic_DNA"/>
</dbReference>
<gene>
    <name evidence="1" type="ORF">NC99_31860</name>
</gene>
<protein>
    <submittedName>
        <fullName evidence="1">Uncharacterized protein</fullName>
    </submittedName>
</protein>
<proteinExistence type="predicted"/>
<reference evidence="2" key="1">
    <citation type="submission" date="2015-07" db="EMBL/GenBank/DDBJ databases">
        <title>Genome sequencing of Sunxiuqinia dokdonensis strain SK.</title>
        <authorList>
            <person name="Ahn S."/>
            <person name="Kim B.-C."/>
        </authorList>
    </citation>
    <scope>NUCLEOTIDE SEQUENCE [LARGE SCALE GENOMIC DNA]</scope>
    <source>
        <strain evidence="2">SK</strain>
    </source>
</reference>
<comment type="caution">
    <text evidence="1">The sequence shown here is derived from an EMBL/GenBank/DDBJ whole genome shotgun (WGS) entry which is preliminary data.</text>
</comment>
<keyword evidence="2" id="KW-1185">Reference proteome</keyword>
<organism evidence="1 2">
    <name type="scientific">Sunxiuqinia dokdonensis</name>
    <dbReference type="NCBI Taxonomy" id="1409788"/>
    <lineage>
        <taxon>Bacteria</taxon>
        <taxon>Pseudomonadati</taxon>
        <taxon>Bacteroidota</taxon>
        <taxon>Bacteroidia</taxon>
        <taxon>Marinilabiliales</taxon>
        <taxon>Prolixibacteraceae</taxon>
        <taxon>Sunxiuqinia</taxon>
    </lineage>
</organism>
<dbReference type="Proteomes" id="UP000036958">
    <property type="component" value="Unassembled WGS sequence"/>
</dbReference>
<evidence type="ECO:0000313" key="1">
    <source>
        <dbReference type="EMBL" id="KOH43970.1"/>
    </source>
</evidence>
<name>A0A0L8V647_9BACT</name>
<accession>A0A0L8V647</accession>
<dbReference type="AlphaFoldDB" id="A0A0L8V647"/>
<evidence type="ECO:0000313" key="2">
    <source>
        <dbReference type="Proteomes" id="UP000036958"/>
    </source>
</evidence>